<dbReference type="InterPro" id="IPR006016">
    <property type="entry name" value="UspA"/>
</dbReference>
<keyword evidence="2" id="KW-0812">Transmembrane</keyword>
<dbReference type="Gene3D" id="3.40.50.620">
    <property type="entry name" value="HUPs"/>
    <property type="match status" value="1"/>
</dbReference>
<comment type="similarity">
    <text evidence="1">Belongs to the universal stress protein A family.</text>
</comment>
<reference evidence="4 5" key="1">
    <citation type="journal article" date="2015" name="Microbiome">
        <title>Genomic resolution of linkages in carbon, nitrogen, and sulfur cycling among widespread estuary sediment bacteria.</title>
        <authorList>
            <person name="Baker B.J."/>
            <person name="Lazar C.S."/>
            <person name="Teske A.P."/>
            <person name="Dick G.J."/>
        </authorList>
    </citation>
    <scope>NUCLEOTIDE SEQUENCE [LARGE SCALE GENOMIC DNA]</scope>
    <source>
        <strain evidence="4">DG_54_3</strain>
    </source>
</reference>
<evidence type="ECO:0000259" key="3">
    <source>
        <dbReference type="Pfam" id="PF00582"/>
    </source>
</evidence>
<dbReference type="Proteomes" id="UP000051861">
    <property type="component" value="Unassembled WGS sequence"/>
</dbReference>
<evidence type="ECO:0000256" key="2">
    <source>
        <dbReference type="SAM" id="Phobius"/>
    </source>
</evidence>
<accession>A0A0S7XP79</accession>
<proteinExistence type="inferred from homology"/>
<dbReference type="PANTHER" id="PTHR46268:SF6">
    <property type="entry name" value="UNIVERSAL STRESS PROTEIN UP12"/>
    <property type="match status" value="1"/>
</dbReference>
<dbReference type="PRINTS" id="PR01438">
    <property type="entry name" value="UNVRSLSTRESS"/>
</dbReference>
<name>A0A0S7XP79_UNCSA</name>
<evidence type="ECO:0000313" key="5">
    <source>
        <dbReference type="Proteomes" id="UP000051861"/>
    </source>
</evidence>
<protein>
    <recommendedName>
        <fullName evidence="3">UspA domain-containing protein</fullName>
    </recommendedName>
</protein>
<dbReference type="SUPFAM" id="SSF52402">
    <property type="entry name" value="Adenine nucleotide alpha hydrolases-like"/>
    <property type="match status" value="1"/>
</dbReference>
<comment type="caution">
    <text evidence="4">The sequence shown here is derived from an EMBL/GenBank/DDBJ whole genome shotgun (WGS) entry which is preliminary data.</text>
</comment>
<dbReference type="PANTHER" id="PTHR46268">
    <property type="entry name" value="STRESS RESPONSE PROTEIN NHAX"/>
    <property type="match status" value="1"/>
</dbReference>
<dbReference type="InterPro" id="IPR014729">
    <property type="entry name" value="Rossmann-like_a/b/a_fold"/>
</dbReference>
<evidence type="ECO:0000256" key="1">
    <source>
        <dbReference type="ARBA" id="ARBA00008791"/>
    </source>
</evidence>
<dbReference type="CDD" id="cd00293">
    <property type="entry name" value="USP-like"/>
    <property type="match status" value="1"/>
</dbReference>
<dbReference type="AlphaFoldDB" id="A0A0S7XP79"/>
<feature type="domain" description="UspA" evidence="3">
    <location>
        <begin position="48"/>
        <end position="180"/>
    </location>
</feature>
<sequence>MEPQVTFLGAALAALFTILVGGLLWWMLHPPRQIQPAVAKARHAVGAFKRILVPTSGVPYSEKGIELACRLGTEQEAEIVLTYVLEIPRTLPLNAPIPEAEAEANEALKRGKEIVELHHLVPILKLERAREAGEGIVKVAKDIDVDVIVLGMRPTWRGSQTGWGKTTDILLRKAPCEVVIDKLPE</sequence>
<dbReference type="InterPro" id="IPR006015">
    <property type="entry name" value="Universal_stress_UspA"/>
</dbReference>
<organism evidence="4 5">
    <name type="scientific">candidate division WOR-1 bacterium DG_54_3</name>
    <dbReference type="NCBI Taxonomy" id="1703775"/>
    <lineage>
        <taxon>Bacteria</taxon>
        <taxon>Bacillati</taxon>
        <taxon>Saganbacteria</taxon>
    </lineage>
</organism>
<keyword evidence="2" id="KW-0472">Membrane</keyword>
<feature type="transmembrane region" description="Helical" evidence="2">
    <location>
        <begin position="6"/>
        <end position="28"/>
    </location>
</feature>
<keyword evidence="2" id="KW-1133">Transmembrane helix</keyword>
<dbReference type="Pfam" id="PF00582">
    <property type="entry name" value="Usp"/>
    <property type="match status" value="1"/>
</dbReference>
<dbReference type="EMBL" id="LIZX01000214">
    <property type="protein sequence ID" value="KPJ63865.1"/>
    <property type="molecule type" value="Genomic_DNA"/>
</dbReference>
<evidence type="ECO:0000313" key="4">
    <source>
        <dbReference type="EMBL" id="KPJ63865.1"/>
    </source>
</evidence>
<gene>
    <name evidence="4" type="ORF">AMJ44_13805</name>
</gene>